<keyword evidence="1" id="KW-0245">EGF-like domain</keyword>
<keyword evidence="2" id="KW-0677">Repeat</keyword>
<dbReference type="GO" id="GO:0017147">
    <property type="term" value="F:Wnt-protein binding"/>
    <property type="evidence" value="ECO:0007669"/>
    <property type="project" value="TreeGrafter"/>
</dbReference>
<dbReference type="InterPro" id="IPR011042">
    <property type="entry name" value="6-blade_b-propeller_TolB-like"/>
</dbReference>
<evidence type="ECO:0000256" key="2">
    <source>
        <dbReference type="ARBA" id="ARBA00022737"/>
    </source>
</evidence>
<dbReference type="OrthoDB" id="65481at2759"/>
<evidence type="ECO:0000256" key="1">
    <source>
        <dbReference type="ARBA" id="ARBA00022536"/>
    </source>
</evidence>
<dbReference type="PANTHER" id="PTHR46513">
    <property type="entry name" value="VITELLOGENIN RECEPTOR-LIKE PROTEIN-RELATED-RELATED"/>
    <property type="match status" value="1"/>
</dbReference>
<organism evidence="3 4">
    <name type="scientific">Diabrotica balteata</name>
    <name type="common">Banded cucumber beetle</name>
    <dbReference type="NCBI Taxonomy" id="107213"/>
    <lineage>
        <taxon>Eukaryota</taxon>
        <taxon>Metazoa</taxon>
        <taxon>Ecdysozoa</taxon>
        <taxon>Arthropoda</taxon>
        <taxon>Hexapoda</taxon>
        <taxon>Insecta</taxon>
        <taxon>Pterygota</taxon>
        <taxon>Neoptera</taxon>
        <taxon>Endopterygota</taxon>
        <taxon>Coleoptera</taxon>
        <taxon>Polyphaga</taxon>
        <taxon>Cucujiformia</taxon>
        <taxon>Chrysomeloidea</taxon>
        <taxon>Chrysomelidae</taxon>
        <taxon>Galerucinae</taxon>
        <taxon>Diabroticina</taxon>
        <taxon>Diabroticites</taxon>
        <taxon>Diabrotica</taxon>
    </lineage>
</organism>
<evidence type="ECO:0000313" key="3">
    <source>
        <dbReference type="EMBL" id="CAH1283434.1"/>
    </source>
</evidence>
<keyword evidence="4" id="KW-1185">Reference proteome</keyword>
<reference evidence="3" key="1">
    <citation type="submission" date="2022-01" db="EMBL/GenBank/DDBJ databases">
        <authorList>
            <person name="King R."/>
        </authorList>
    </citation>
    <scope>NUCLEOTIDE SEQUENCE</scope>
</reference>
<dbReference type="Proteomes" id="UP001153709">
    <property type="component" value="Chromosome 7"/>
</dbReference>
<dbReference type="InterPro" id="IPR050778">
    <property type="entry name" value="Cueball_EGF_LRP_Nidogen"/>
</dbReference>
<dbReference type="AlphaFoldDB" id="A0A9P0DU12"/>
<evidence type="ECO:0008006" key="5">
    <source>
        <dbReference type="Google" id="ProtNLM"/>
    </source>
</evidence>
<dbReference type="PANTHER" id="PTHR46513:SF13">
    <property type="entry name" value="EGF-LIKE DOMAIN-CONTAINING PROTEIN"/>
    <property type="match status" value="1"/>
</dbReference>
<protein>
    <recommendedName>
        <fullName evidence="5">Fibronectin type-III domain-containing protein</fullName>
    </recommendedName>
</protein>
<dbReference type="EMBL" id="OU898282">
    <property type="protein sequence ID" value="CAH1283434.1"/>
    <property type="molecule type" value="Genomic_DNA"/>
</dbReference>
<feature type="non-terminal residue" evidence="3">
    <location>
        <position position="1"/>
    </location>
</feature>
<dbReference type="Gene3D" id="2.120.10.30">
    <property type="entry name" value="TolB, C-terminal domain"/>
    <property type="match status" value="1"/>
</dbReference>
<evidence type="ECO:0000313" key="4">
    <source>
        <dbReference type="Proteomes" id="UP001153709"/>
    </source>
</evidence>
<name>A0A9P0DU12_DIABA</name>
<dbReference type="GO" id="GO:0060070">
    <property type="term" value="P:canonical Wnt signaling pathway"/>
    <property type="evidence" value="ECO:0007669"/>
    <property type="project" value="TreeGrafter"/>
</dbReference>
<gene>
    <name evidence="3" type="ORF">DIABBA_LOCUS10922</name>
</gene>
<proteinExistence type="predicted"/>
<dbReference type="GO" id="GO:0005886">
    <property type="term" value="C:plasma membrane"/>
    <property type="evidence" value="ECO:0007669"/>
    <property type="project" value="TreeGrafter"/>
</dbReference>
<accession>A0A9P0DU12</accession>
<dbReference type="SUPFAM" id="SSF63825">
    <property type="entry name" value="YWTD domain"/>
    <property type="match status" value="1"/>
</dbReference>
<sequence length="430" mass="48593">FRIAIIHDSNEGLHYGDLAVSSESVVISTTAGGAPASPPQNDIPPDKSDIVVGDLKALNNYSVELRMRNKNGSGPPATTTVSTPAERQITNVTKPPLILGTNSTILELNNLSLDEEPKVLYKSTIELKGIGFHYNKKLLFITDSDGYVSKIPLYQESKPNYSNPYKKFIYSPKKIDILEPQNLDFKPLDITVDWLNDQLYILGEIKFNTAYIIKRCNLDGSNLMVVYAGLSQKPSSIQIDPLNGYLFWVIQDYNNGGFFRLDINDISNGIPADKKIKKVLNETELGAFTFEYHNFNVLVSYQRLNTIMSVTLDGNDIKNIRTTVATSKLYKVVSLAMENKLFYWTDGTDVYFEDYNEHSKSYYHNALVINYGYYKKVFINSQSSQPWPTPINPPTNVQAIFGIDIAKTRWQPPHLVGLQGIFFFIFFIKT</sequence>
<dbReference type="GO" id="GO:0042813">
    <property type="term" value="F:Wnt receptor activity"/>
    <property type="evidence" value="ECO:0007669"/>
    <property type="project" value="TreeGrafter"/>
</dbReference>